<dbReference type="InterPro" id="IPR029063">
    <property type="entry name" value="SAM-dependent_MTases_sf"/>
</dbReference>
<dbReference type="STRING" id="420662.Mpe_A1187"/>
<dbReference type="CDD" id="cd02440">
    <property type="entry name" value="AdoMet_MTases"/>
    <property type="match status" value="1"/>
</dbReference>
<dbReference type="EMBL" id="CP000555">
    <property type="protein sequence ID" value="ABM94150.1"/>
    <property type="molecule type" value="Genomic_DNA"/>
</dbReference>
<dbReference type="PANTHER" id="PTHR43861:SF1">
    <property type="entry name" value="TRANS-ACONITATE 2-METHYLTRANSFERASE"/>
    <property type="match status" value="1"/>
</dbReference>
<dbReference type="PANTHER" id="PTHR43861">
    <property type="entry name" value="TRANS-ACONITATE 2-METHYLTRANSFERASE-RELATED"/>
    <property type="match status" value="1"/>
</dbReference>
<dbReference type="eggNOG" id="COG0500">
    <property type="taxonomic scope" value="Bacteria"/>
</dbReference>
<dbReference type="SUPFAM" id="SSF53335">
    <property type="entry name" value="S-adenosyl-L-methionine-dependent methyltransferases"/>
    <property type="match status" value="1"/>
</dbReference>
<sequence>MNNLEQSIERKGVPVVAATDAFYRENAQSYFDRTFGLSMVHLYRPFLEAVGEHGRILDVGSGSGRDVKAFRALGYDAFGIEASPELATLASRHVGPYFTVARAESFETNERFDAIWACASLLHLRRSELYGTIRSLRDLLRPGGVFFATVQVGVGDQVQSDGRRYTYYSAAEFEDAITESGLQVLRSWESKDVMRPDGPLWINVLARRGAEPSR</sequence>
<evidence type="ECO:0000313" key="3">
    <source>
        <dbReference type="Proteomes" id="UP000000366"/>
    </source>
</evidence>
<dbReference type="KEGG" id="mpt:Mpe_A1187"/>
<protein>
    <submittedName>
        <fullName evidence="1">Tellurite resistance related protein</fullName>
    </submittedName>
</protein>
<organism evidence="1 3">
    <name type="scientific">Methylibium petroleiphilum (strain ATCC BAA-1232 / LMG 22953 / PM1)</name>
    <dbReference type="NCBI Taxonomy" id="420662"/>
    <lineage>
        <taxon>Bacteria</taxon>
        <taxon>Pseudomonadati</taxon>
        <taxon>Pseudomonadota</taxon>
        <taxon>Betaproteobacteria</taxon>
        <taxon>Burkholderiales</taxon>
        <taxon>Sphaerotilaceae</taxon>
        <taxon>Methylibium</taxon>
    </lineage>
</organism>
<dbReference type="Pfam" id="PF13489">
    <property type="entry name" value="Methyltransf_23"/>
    <property type="match status" value="1"/>
</dbReference>
<keyword evidence="2" id="KW-0614">Plasmid</keyword>
<dbReference type="Gene3D" id="3.40.50.150">
    <property type="entry name" value="Vaccinia Virus protein VP39"/>
    <property type="match status" value="1"/>
</dbReference>
<accession>A2SF11</accession>
<dbReference type="Proteomes" id="UP000000366">
    <property type="component" value="Chromosome"/>
</dbReference>
<dbReference type="KEGG" id="mpt:Mpe_B0182"/>
<proteinExistence type="predicted"/>
<dbReference type="Proteomes" id="UP000000366">
    <property type="component" value="Plasmid RPME01"/>
</dbReference>
<evidence type="ECO:0000313" key="2">
    <source>
        <dbReference type="EMBL" id="ABM96958.1"/>
    </source>
</evidence>
<evidence type="ECO:0000313" key="1">
    <source>
        <dbReference type="EMBL" id="ABM94150.1"/>
    </source>
</evidence>
<dbReference type="AlphaFoldDB" id="A2SF11"/>
<dbReference type="HOGENOM" id="CLU_057823_2_1_4"/>
<dbReference type="EMBL" id="CP000556">
    <property type="protein sequence ID" value="ABM96958.1"/>
    <property type="molecule type" value="Genomic_DNA"/>
</dbReference>
<reference evidence="1" key="2">
    <citation type="submission" date="2007-01" db="EMBL/GenBank/DDBJ databases">
        <authorList>
            <person name="Copeland A."/>
            <person name="Lucas S."/>
            <person name="Lapidus A."/>
            <person name="Barry K."/>
            <person name="Detter J.C."/>
            <person name="Glavina del Rio T."/>
            <person name="Hammon N."/>
            <person name="Dalin E."/>
            <person name="Tice H."/>
            <person name="Pitluck S."/>
            <person name="Chain P."/>
            <person name="Malfatti S."/>
            <person name="Shin M."/>
            <person name="Vergez L."/>
            <person name="Schmutz J."/>
            <person name="Larimer F."/>
            <person name="Land M."/>
            <person name="Hauser L."/>
            <person name="Richardson P."/>
        </authorList>
    </citation>
    <scope>NUCLEOTIDE SEQUENCE</scope>
    <source>
        <strain evidence="1">PM1</strain>
        <plasmid evidence="2">RPME01</plasmid>
    </source>
</reference>
<dbReference type="RefSeq" id="WP_011828787.1">
    <property type="nucleotide sequence ID" value="NC_008825.1"/>
</dbReference>
<name>A2SF11_METPP</name>
<keyword evidence="3" id="KW-1185">Reference proteome</keyword>
<reference evidence="1 3" key="1">
    <citation type="journal article" date="2007" name="J. Bacteriol.">
        <title>Whole-genome analysis of the methyl tert-butyl ether-degrading beta-proteobacterium Methylibium petroleiphilum PM1.</title>
        <authorList>
            <person name="Kane S.R."/>
            <person name="Chakicherla A.Y."/>
            <person name="Chain P.S.G."/>
            <person name="Schmidt R."/>
            <person name="Shin M.W."/>
            <person name="Legler T.C."/>
            <person name="Scow K.M."/>
            <person name="Larimer F.W."/>
            <person name="Lucas S.M."/>
            <person name="Richardson P.M."/>
            <person name="Hristova K.R."/>
        </authorList>
    </citation>
    <scope>NUCLEOTIDE SEQUENCE [LARGE SCALE GENOMIC DNA]</scope>
    <source>
        <strain evidence="3">ATCC BAA-1232 / LMG 22953 / PM1</strain>
        <strain evidence="1">PM1</strain>
        <plasmid evidence="2">PM1</plasmid>
        <plasmid evidence="2 3">RPME01</plasmid>
    </source>
</reference>
<gene>
    <name evidence="1" type="ordered locus">Mpe_A1187</name>
    <name evidence="2" type="ordered locus">Mpe_B0182</name>
</gene>
<geneLocation type="plasmid" evidence="2 3">
    <name>RPME01</name>
</geneLocation>